<reference evidence="11" key="1">
    <citation type="submission" date="2016-10" db="EMBL/GenBank/DDBJ databases">
        <authorList>
            <person name="Benchimol M."/>
            <person name="Almeida L.G."/>
            <person name="Vasconcelos A.T."/>
            <person name="Perreira-Neves A."/>
            <person name="Rosa I.A."/>
            <person name="Tasca T."/>
            <person name="Bogo M.R."/>
            <person name="de Souza W."/>
        </authorList>
    </citation>
    <scope>NUCLEOTIDE SEQUENCE [LARGE SCALE GENOMIC DNA]</scope>
    <source>
        <strain evidence="11">K</strain>
    </source>
</reference>
<dbReference type="SUPFAM" id="SSF55073">
    <property type="entry name" value="Nucleotide cyclase"/>
    <property type="match status" value="1"/>
</dbReference>
<dbReference type="InterPro" id="IPR050401">
    <property type="entry name" value="Cyclic_nucleotide_synthase"/>
</dbReference>
<dbReference type="PANTHER" id="PTHR11920">
    <property type="entry name" value="GUANYLYL CYCLASE"/>
    <property type="match status" value="1"/>
</dbReference>
<proteinExistence type="predicted"/>
<feature type="transmembrane region" description="Helical" evidence="8">
    <location>
        <begin position="186"/>
        <end position="216"/>
    </location>
</feature>
<evidence type="ECO:0000256" key="7">
    <source>
        <dbReference type="SAM" id="MobiDB-lite"/>
    </source>
</evidence>
<evidence type="ECO:0000256" key="4">
    <source>
        <dbReference type="ARBA" id="ARBA00022989"/>
    </source>
</evidence>
<dbReference type="InterPro" id="IPR001054">
    <property type="entry name" value="A/G_cyclase"/>
</dbReference>
<dbReference type="SUPFAM" id="SSF55785">
    <property type="entry name" value="PYP-like sensor domain (PAS domain)"/>
    <property type="match status" value="1"/>
</dbReference>
<feature type="transmembrane region" description="Helical" evidence="8">
    <location>
        <begin position="978"/>
        <end position="1002"/>
    </location>
</feature>
<dbReference type="Pfam" id="PF13426">
    <property type="entry name" value="PAS_9"/>
    <property type="match status" value="1"/>
</dbReference>
<feature type="transmembrane region" description="Helical" evidence="8">
    <location>
        <begin position="152"/>
        <end position="174"/>
    </location>
</feature>
<evidence type="ECO:0000313" key="12">
    <source>
        <dbReference type="Proteomes" id="UP000179807"/>
    </source>
</evidence>
<evidence type="ECO:0000256" key="8">
    <source>
        <dbReference type="SAM" id="Phobius"/>
    </source>
</evidence>
<dbReference type="GO" id="GO:0001653">
    <property type="term" value="F:peptide receptor activity"/>
    <property type="evidence" value="ECO:0007669"/>
    <property type="project" value="TreeGrafter"/>
</dbReference>
<accession>A0A1J4JXX5</accession>
<feature type="region of interest" description="Disordered" evidence="7">
    <location>
        <begin position="583"/>
        <end position="605"/>
    </location>
</feature>
<dbReference type="EMBL" id="MLAK01000832">
    <property type="protein sequence ID" value="OHT03304.1"/>
    <property type="molecule type" value="Genomic_DNA"/>
</dbReference>
<evidence type="ECO:0000256" key="2">
    <source>
        <dbReference type="ARBA" id="ARBA00022692"/>
    </source>
</evidence>
<dbReference type="Gene3D" id="3.30.450.20">
    <property type="entry name" value="PAS domain"/>
    <property type="match status" value="1"/>
</dbReference>
<protein>
    <submittedName>
        <fullName evidence="11">Adenylate and Guanylate cyclase catalytic domain containing protein</fullName>
    </submittedName>
</protein>
<evidence type="ECO:0000259" key="10">
    <source>
        <dbReference type="PROSITE" id="PS50125"/>
    </source>
</evidence>
<dbReference type="Pfam" id="PF00211">
    <property type="entry name" value="Guanylate_cyc"/>
    <property type="match status" value="1"/>
</dbReference>
<evidence type="ECO:0000256" key="1">
    <source>
        <dbReference type="ARBA" id="ARBA00004370"/>
    </source>
</evidence>
<dbReference type="Gene3D" id="3.30.70.1230">
    <property type="entry name" value="Nucleotide cyclase"/>
    <property type="match status" value="1"/>
</dbReference>
<dbReference type="SMART" id="SM00044">
    <property type="entry name" value="CYCc"/>
    <property type="match status" value="1"/>
</dbReference>
<feature type="transmembrane region" description="Helical" evidence="8">
    <location>
        <begin position="311"/>
        <end position="333"/>
    </location>
</feature>
<feature type="transmembrane region" description="Helical" evidence="8">
    <location>
        <begin position="865"/>
        <end position="889"/>
    </location>
</feature>
<dbReference type="GO" id="GO:0004383">
    <property type="term" value="F:guanylate cyclase activity"/>
    <property type="evidence" value="ECO:0007669"/>
    <property type="project" value="TreeGrafter"/>
</dbReference>
<keyword evidence="2 8" id="KW-0812">Transmembrane</keyword>
<evidence type="ECO:0000256" key="3">
    <source>
        <dbReference type="ARBA" id="ARBA00022741"/>
    </source>
</evidence>
<evidence type="ECO:0000256" key="6">
    <source>
        <dbReference type="ARBA" id="ARBA00023239"/>
    </source>
</evidence>
<feature type="compositionally biased region" description="Low complexity" evidence="7">
    <location>
        <begin position="588"/>
        <end position="605"/>
    </location>
</feature>
<dbReference type="GO" id="GO:0000166">
    <property type="term" value="F:nucleotide binding"/>
    <property type="evidence" value="ECO:0007669"/>
    <property type="project" value="UniProtKB-KW"/>
</dbReference>
<dbReference type="SMART" id="SM00091">
    <property type="entry name" value="PAS"/>
    <property type="match status" value="1"/>
</dbReference>
<evidence type="ECO:0000313" key="11">
    <source>
        <dbReference type="EMBL" id="OHT03304.1"/>
    </source>
</evidence>
<dbReference type="GeneID" id="94841435"/>
<feature type="transmembrane region" description="Helical" evidence="8">
    <location>
        <begin position="56"/>
        <end position="77"/>
    </location>
</feature>
<feature type="transmembrane region" description="Helical" evidence="8">
    <location>
        <begin position="1149"/>
        <end position="1173"/>
    </location>
</feature>
<dbReference type="GO" id="GO:0004016">
    <property type="term" value="F:adenylate cyclase activity"/>
    <property type="evidence" value="ECO:0007669"/>
    <property type="project" value="TreeGrafter"/>
</dbReference>
<evidence type="ECO:0000259" key="9">
    <source>
        <dbReference type="PROSITE" id="PS50112"/>
    </source>
</evidence>
<name>A0A1J4JXX5_9EUKA</name>
<dbReference type="NCBIfam" id="TIGR00229">
    <property type="entry name" value="sensory_box"/>
    <property type="match status" value="1"/>
</dbReference>
<organism evidence="11 12">
    <name type="scientific">Tritrichomonas foetus</name>
    <dbReference type="NCBI Taxonomy" id="1144522"/>
    <lineage>
        <taxon>Eukaryota</taxon>
        <taxon>Metamonada</taxon>
        <taxon>Parabasalia</taxon>
        <taxon>Tritrichomonadida</taxon>
        <taxon>Tritrichomonadidae</taxon>
        <taxon>Tritrichomonas</taxon>
    </lineage>
</organism>
<feature type="transmembrane region" description="Helical" evidence="8">
    <location>
        <begin position="228"/>
        <end position="249"/>
    </location>
</feature>
<dbReference type="Proteomes" id="UP000179807">
    <property type="component" value="Unassembled WGS sequence"/>
</dbReference>
<feature type="transmembrane region" description="Helical" evidence="8">
    <location>
        <begin position="285"/>
        <end position="305"/>
    </location>
</feature>
<feature type="transmembrane region" description="Helical" evidence="8">
    <location>
        <begin position="649"/>
        <end position="669"/>
    </location>
</feature>
<feature type="transmembrane region" description="Helical" evidence="8">
    <location>
        <begin position="110"/>
        <end position="131"/>
    </location>
</feature>
<feature type="domain" description="Guanylate cyclase" evidence="10">
    <location>
        <begin position="1377"/>
        <end position="1509"/>
    </location>
</feature>
<dbReference type="InterPro" id="IPR035965">
    <property type="entry name" value="PAS-like_dom_sf"/>
</dbReference>
<dbReference type="PANTHER" id="PTHR11920:SF335">
    <property type="entry name" value="GUANYLATE CYCLASE"/>
    <property type="match status" value="1"/>
</dbReference>
<evidence type="ECO:0000256" key="5">
    <source>
        <dbReference type="ARBA" id="ARBA00023136"/>
    </source>
</evidence>
<dbReference type="InterPro" id="IPR029787">
    <property type="entry name" value="Nucleotide_cyclase"/>
</dbReference>
<feature type="transmembrane region" description="Helical" evidence="8">
    <location>
        <begin position="255"/>
        <end position="273"/>
    </location>
</feature>
<dbReference type="PROSITE" id="PS50112">
    <property type="entry name" value="PAS"/>
    <property type="match status" value="1"/>
</dbReference>
<dbReference type="InterPro" id="IPR000014">
    <property type="entry name" value="PAS"/>
</dbReference>
<dbReference type="PROSITE" id="PS50125">
    <property type="entry name" value="GUANYLATE_CYCLASE_2"/>
    <property type="match status" value="1"/>
</dbReference>
<dbReference type="VEuPathDB" id="TrichDB:TRFO_29348"/>
<feature type="domain" description="PAS" evidence="9">
    <location>
        <begin position="1213"/>
        <end position="1283"/>
    </location>
</feature>
<gene>
    <name evidence="11" type="ORF">TRFO_29348</name>
</gene>
<keyword evidence="6" id="KW-0456">Lyase</keyword>
<dbReference type="CDD" id="cd07302">
    <property type="entry name" value="CHD"/>
    <property type="match status" value="1"/>
</dbReference>
<comment type="subcellular location">
    <subcellularLocation>
        <location evidence="1">Membrane</location>
    </subcellularLocation>
</comment>
<dbReference type="GO" id="GO:0035556">
    <property type="term" value="P:intracellular signal transduction"/>
    <property type="evidence" value="ECO:0007669"/>
    <property type="project" value="InterPro"/>
</dbReference>
<feature type="transmembrane region" description="Helical" evidence="8">
    <location>
        <begin position="940"/>
        <end position="966"/>
    </location>
</feature>
<keyword evidence="12" id="KW-1185">Reference proteome</keyword>
<dbReference type="CDD" id="cd00130">
    <property type="entry name" value="PAS"/>
    <property type="match status" value="1"/>
</dbReference>
<keyword evidence="5 8" id="KW-0472">Membrane</keyword>
<dbReference type="RefSeq" id="XP_068356440.1">
    <property type="nucleotide sequence ID" value="XM_068506731.1"/>
</dbReference>
<sequence>MTSNQTASVSVSASHSVADAVTNQTRRKIISGTYSKLDYLFPVYHIITQDIELPRFLYYISITYNIIQFLVTSLWILMNQAFHIGEKIGIVHDYLAKIAFFISGNENQKYRMIIFCIFSAIFGLNLLFVVFQYTSYKRSRSFKKWALYINRFFIDFLVPISILPMSQFLGYVTLLVVENANDTVDLVYLILTIIYILALYMLIYFSQLLISASPFLPMHDLGTWSTPVLVKMYFVTTVFLFFGGFVRVFQNWLKSFLIFLHIALIGLFLFEIYNFPFISLTLTKLLTSTLTGMIFGDLMAFFYTLYPKFDYFMIIIIEVIFFFINLIVVVAVIKKYKKKVTKTLNDPETNDDVYYHCGLVQHPQKAVFYLHVGFTDMCDRFLDWSLVKFLANNSQSTNVLLECIRIVAFFPPESRLLNMLFTSGVSKHDLKVQHRFTLFQIEKIKSIRQSSSSADVTEQLNKMVTMTNICINECCSFWNNVPNNDTVFQYIAELIKNAQIRWTECLRSYPNNYRYREEYAKFLIDCKADFSNGVMQKYHSNLIDQGFSFAKDRAFRNMLMNYPLYLKRNILDLKGNITKFRSHHARKGSQSSSSSSNQGSNTVSSSCSTIDMEVQEALARSLFRHARMRIAMQTAVDDRSSNVLTMMHTYAFITLVIQIVCAIAIEYLLRDMYSPRLANIQRTNSLNNLRSTVSYSEIVSHIRWAQQRKAISNDQILTNMCKDDGIYSILEMDLKIYQKMAADAIIPVIETLMYEIATLAENGDDIYSAAITFVDSVVNINIASNKRIIGPSSTTLQTIVASMYSNLLQLSEEEIDGQPDWSENDQYLQYISNLDYVANAFDLSYQSFINKENSLVKANQKLHNLYMLAFPITLFALTALWTLIEFLLFKREQKKLLNLLKTVEDQARDEASHSMVHSSIDGAEEGPHSGTPMDGRTNKIYLYGFLIFILLTLYAALIFLNIYMSLSLNTTFRTYNGWVFFAGARTSMLYEGLGAVTLGLLIAPRNGLKNFTVTSFVKQLDRAFQQFEKAISYNIALLSGDKAYDTPPCRGSNDDLDEIQLASHCTTDMNTSIHELIKCSSLTENFELVSSLYTKVASVIITQNGISDENYFLLFHAVIDHMSEEMKRSRLILYSIAEKAEEKHRSTMIIFMVIEIIAAILIVFITLAVVSFFQNVFNAALSLLKRIPPLILVSNSELLDYVLARKVTKGNDEMETGRSVIHNSQDAIICVSKVEIIEIVNAGVPQLLGYTPEQLLGQPLNVVLAEESVEVVDKQLSMMRQGQDSLTYDGHVKCLTDDDQSIACHIIIIGMDEDGHGAANSFVVILRGEEALLKQQEEAEEAKKQSENLLFHILPKDIVFRLNRGENNISFAVPSASIIFIDIQRFSEYSASLTPTQIMGHLSMLFEAFDKAISNYPLMIKIKLIGDIYMAAAGLFTPDEPPAHHAEQTVRFALEALNELDEVNVKLSSSLQVRIGINSGGPLIAGVLGTDKPVFDIIGDPINVAARLQSTDIAGRIQISTGTYELISHLDFNIEKRGEVFLKGKGKQISYLVSQSAGTSIGIAENSSFNSPFVMNSADMIHAQTSQTFLPGTARSVIETARSISQE</sequence>
<dbReference type="GO" id="GO:0005886">
    <property type="term" value="C:plasma membrane"/>
    <property type="evidence" value="ECO:0007669"/>
    <property type="project" value="TreeGrafter"/>
</dbReference>
<comment type="caution">
    <text evidence="11">The sequence shown here is derived from an EMBL/GenBank/DDBJ whole genome shotgun (WGS) entry which is preliminary data.</text>
</comment>
<dbReference type="GO" id="GO:0007168">
    <property type="term" value="P:receptor guanylyl cyclase signaling pathway"/>
    <property type="evidence" value="ECO:0007669"/>
    <property type="project" value="TreeGrafter"/>
</dbReference>
<keyword evidence="4 8" id="KW-1133">Transmembrane helix</keyword>
<keyword evidence="3" id="KW-0547">Nucleotide-binding</keyword>